<evidence type="ECO:0000259" key="2">
    <source>
        <dbReference type="Pfam" id="PF05226"/>
    </source>
</evidence>
<organism evidence="3">
    <name type="scientific">marine metagenome</name>
    <dbReference type="NCBI Taxonomy" id="408172"/>
    <lineage>
        <taxon>unclassified sequences</taxon>
        <taxon>metagenomes</taxon>
        <taxon>ecological metagenomes</taxon>
    </lineage>
</organism>
<name>A0A382LPQ3_9ZZZZ</name>
<feature type="domain" description="CHASE2" evidence="2">
    <location>
        <begin position="16"/>
        <end position="79"/>
    </location>
</feature>
<keyword evidence="1" id="KW-0472">Membrane</keyword>
<dbReference type="AlphaFoldDB" id="A0A382LPQ3"/>
<sequence>MQKDLPYIIIAFGIAILFILLSILDIYDPVENKLLDVRFNQRGRIETRNDIATLDIDARSLQDEGRFPWNREKHVPMIKAA</sequence>
<feature type="non-terminal residue" evidence="3">
    <location>
        <position position="81"/>
    </location>
</feature>
<accession>A0A382LPQ3</accession>
<evidence type="ECO:0000313" key="3">
    <source>
        <dbReference type="EMBL" id="SVC37237.1"/>
    </source>
</evidence>
<evidence type="ECO:0000256" key="1">
    <source>
        <dbReference type="SAM" id="Phobius"/>
    </source>
</evidence>
<gene>
    <name evidence="3" type="ORF">METZ01_LOCUS290091</name>
</gene>
<keyword evidence="1" id="KW-0812">Transmembrane</keyword>
<dbReference type="InterPro" id="IPR007890">
    <property type="entry name" value="CHASE2"/>
</dbReference>
<dbReference type="Pfam" id="PF05226">
    <property type="entry name" value="CHASE2"/>
    <property type="match status" value="1"/>
</dbReference>
<protein>
    <recommendedName>
        <fullName evidence="2">CHASE2 domain-containing protein</fullName>
    </recommendedName>
</protein>
<reference evidence="3" key="1">
    <citation type="submission" date="2018-05" db="EMBL/GenBank/DDBJ databases">
        <authorList>
            <person name="Lanie J.A."/>
            <person name="Ng W.-L."/>
            <person name="Kazmierczak K.M."/>
            <person name="Andrzejewski T.M."/>
            <person name="Davidsen T.M."/>
            <person name="Wayne K.J."/>
            <person name="Tettelin H."/>
            <person name="Glass J.I."/>
            <person name="Rusch D."/>
            <person name="Podicherti R."/>
            <person name="Tsui H.-C.T."/>
            <person name="Winkler M.E."/>
        </authorList>
    </citation>
    <scope>NUCLEOTIDE SEQUENCE</scope>
</reference>
<feature type="transmembrane region" description="Helical" evidence="1">
    <location>
        <begin position="6"/>
        <end position="27"/>
    </location>
</feature>
<keyword evidence="1" id="KW-1133">Transmembrane helix</keyword>
<proteinExistence type="predicted"/>
<dbReference type="EMBL" id="UINC01087672">
    <property type="protein sequence ID" value="SVC37237.1"/>
    <property type="molecule type" value="Genomic_DNA"/>
</dbReference>